<accession>A0A0C1R0Q1</accession>
<proteinExistence type="inferred from homology"/>
<evidence type="ECO:0000256" key="7">
    <source>
        <dbReference type="PIRNR" id="PIRNR036421"/>
    </source>
</evidence>
<dbReference type="Gene3D" id="3.30.750.44">
    <property type="match status" value="1"/>
</dbReference>
<keyword evidence="6 7" id="KW-0720">Serine protease</keyword>
<dbReference type="RefSeq" id="WP_050046431.1">
    <property type="nucleotide sequence ID" value="NZ_JHEG04000001.1"/>
</dbReference>
<dbReference type="Proteomes" id="UP000029738">
    <property type="component" value="Unassembled WGS sequence"/>
</dbReference>
<comment type="subcellular location">
    <subcellularLocation>
        <location evidence="1 7">Cytoplasm</location>
    </subcellularLocation>
</comment>
<evidence type="ECO:0000313" key="14">
    <source>
        <dbReference type="Proteomes" id="UP000029738"/>
    </source>
</evidence>
<dbReference type="SUPFAM" id="SSF82171">
    <property type="entry name" value="DPP6 N-terminal domain-like"/>
    <property type="match status" value="1"/>
</dbReference>
<dbReference type="Pfam" id="PF03572">
    <property type="entry name" value="Peptidase_S41"/>
    <property type="match status" value="1"/>
</dbReference>
<dbReference type="EC" id="3.4.21.-" evidence="7"/>
<dbReference type="AlphaFoldDB" id="A0A0C1R0Q1"/>
<dbReference type="EMBL" id="JHEG04000001">
    <property type="protein sequence ID" value="KAF3884796.1"/>
    <property type="molecule type" value="Genomic_DNA"/>
</dbReference>
<dbReference type="InterPro" id="IPR005151">
    <property type="entry name" value="Tail-specific_protease"/>
</dbReference>
<evidence type="ECO:0000256" key="5">
    <source>
        <dbReference type="ARBA" id="ARBA00022801"/>
    </source>
</evidence>
<keyword evidence="4 7" id="KW-0645">Protease</keyword>
<dbReference type="PROSITE" id="PS51257">
    <property type="entry name" value="PROKAR_LIPOPROTEIN"/>
    <property type="match status" value="1"/>
</dbReference>
<dbReference type="SMART" id="SM00245">
    <property type="entry name" value="TSPc"/>
    <property type="match status" value="1"/>
</dbReference>
<evidence type="ECO:0000256" key="4">
    <source>
        <dbReference type="ARBA" id="ARBA00022670"/>
    </source>
</evidence>
<dbReference type="Pfam" id="PF14685">
    <property type="entry name" value="PDZ_Tricorn"/>
    <property type="match status" value="1"/>
</dbReference>
<reference evidence="12" key="2">
    <citation type="submission" date="2019-11" db="EMBL/GenBank/DDBJ databases">
        <title>Improved Assembly of Tolypothrix boutellei genome.</title>
        <authorList>
            <person name="Sarangi A.N."/>
            <person name="Mukherjee M."/>
            <person name="Ghosh S."/>
            <person name="Singh D."/>
            <person name="Das A."/>
            <person name="Kant S."/>
            <person name="Prusty A."/>
            <person name="Tripathy S."/>
        </authorList>
    </citation>
    <scope>NUCLEOTIDE SEQUENCE</scope>
    <source>
        <strain evidence="12">VB521301</strain>
    </source>
</reference>
<organism evidence="13">
    <name type="scientific">Tolypothrix bouteillei VB521301</name>
    <dbReference type="NCBI Taxonomy" id="1479485"/>
    <lineage>
        <taxon>Bacteria</taxon>
        <taxon>Bacillati</taxon>
        <taxon>Cyanobacteriota</taxon>
        <taxon>Cyanophyceae</taxon>
        <taxon>Nostocales</taxon>
        <taxon>Tolypothrichaceae</taxon>
        <taxon>Tolypothrix</taxon>
    </lineage>
</organism>
<comment type="function">
    <text evidence="7">Degrades oligopeptides.</text>
</comment>
<dbReference type="PANTHER" id="PTHR43253">
    <property type="entry name" value="TRICORN PROTEASE HOMOLOG 2-RELATED"/>
    <property type="match status" value="1"/>
</dbReference>
<protein>
    <recommendedName>
        <fullName evidence="7">Tricorn protease homolog</fullName>
        <ecNumber evidence="7">3.4.21.-</ecNumber>
    </recommendedName>
</protein>
<dbReference type="SUPFAM" id="SSF52096">
    <property type="entry name" value="ClpP/crotonase"/>
    <property type="match status" value="1"/>
</dbReference>
<feature type="site" description="Transition state stabilizer; via amide nitrogen" evidence="9">
    <location>
        <position position="985"/>
    </location>
</feature>
<feature type="domain" description="Tail specific protease" evidence="11">
    <location>
        <begin position="863"/>
        <end position="1053"/>
    </location>
</feature>
<feature type="compositionally biased region" description="Basic and acidic residues" evidence="10">
    <location>
        <begin position="530"/>
        <end position="542"/>
    </location>
</feature>
<dbReference type="CDD" id="cd07562">
    <property type="entry name" value="Peptidase_S41_TRI"/>
    <property type="match status" value="1"/>
</dbReference>
<dbReference type="InterPro" id="IPR029414">
    <property type="entry name" value="Tricorn_PDZ"/>
</dbReference>
<dbReference type="InterPro" id="IPR028204">
    <property type="entry name" value="Tricorn_C1"/>
</dbReference>
<dbReference type="Gene3D" id="3.90.226.10">
    <property type="entry name" value="2-enoyl-CoA Hydratase, Chain A, domain 1"/>
    <property type="match status" value="1"/>
</dbReference>
<dbReference type="GO" id="GO:0008236">
    <property type="term" value="F:serine-type peptidase activity"/>
    <property type="evidence" value="ECO:0007669"/>
    <property type="project" value="UniProtKB-UniRule"/>
</dbReference>
<evidence type="ECO:0000256" key="9">
    <source>
        <dbReference type="PIRSR" id="PIRSR036421-3"/>
    </source>
</evidence>
<evidence type="ECO:0000259" key="11">
    <source>
        <dbReference type="SMART" id="SM00245"/>
    </source>
</evidence>
<dbReference type="InterPro" id="IPR029045">
    <property type="entry name" value="ClpP/crotonase-like_dom_sf"/>
</dbReference>
<dbReference type="OrthoDB" id="499686at2"/>
<name>A0A0C1R0Q1_9CYAN</name>
<dbReference type="InterPro" id="IPR015943">
    <property type="entry name" value="WD40/YVTN_repeat-like_dom_sf"/>
</dbReference>
<evidence type="ECO:0000256" key="6">
    <source>
        <dbReference type="ARBA" id="ARBA00022825"/>
    </source>
</evidence>
<evidence type="ECO:0000256" key="1">
    <source>
        <dbReference type="ARBA" id="ARBA00004496"/>
    </source>
</evidence>
<sequence>MNKQSGYYRFPTIHGINVVFACEDDLWSVPLQGGYAVRLTSNLGEVSHPFLSPDGTSLAFVGREEGHSEVYVMPSDGGIAKRLTFLGAATAVVGWSLDGKFILFSSNAAQPFRRIHNLYRIPPEGGTPERLPVGLAHHISYGANGGAVLGKNTSDIAYWKRYRGGRTGVLWIDPSGTGTFQKLINLPGNMSVPMWVGERIYFISDHEGIGNLYSCTLNGEDLQRHTYSREYYVRNATTDGKRIVYHAGAELFCFDPTLEENYQIEVDFHSPQIQRHRKFVDAANYLEEYNLHPEGHSTLITCRGKSFWFGNWEGAVNQIGLPDGVRYRLTRWLNDKKRFVTISDSGGVEAIEIHSTNLNAQPERLNGVDLGQAVAIDVSPVEDLVVLSNHRLELILVNLNTQESRIIDRSNHNRIAGLCWSPDGKWIAYSFSIKPKISVIKLYSVEDGTTHCLTEPVFWDFSPSFDPEGKFLYFLSYREFNPVYDRLYFDLGFPRAVRPFLISLKKDTPSPFVPVPKQLTKQSQNSTEKSSGENGDREENGEAKNNLASENKKTPKFEIDFDGITHRIVAFPVPEGNYKKIWGLKGKVLFSSFPIQGSLDNDEGWFHQKEEKASLLVYDFDKQKQETVAKEISSFNVARDKETIIYRSKNRLRVCTANPQTNHKLEDEPGRKTGWLDLKRVRISVVPTQEFQQMMREAWRLQKEHFWVENMSGVDWERVWLRYRPLLDKVSTRSEFSDLIWEMQGELGTSHAYEMGGDYRKSPVYRLGFLGADFSYDTDADAYRVERIVRGDSWNDKADSPLNRLGANVRVGDLLLAVNGQRVSRDREAQAVPSYRPLQEMLVHQAECEVSLTFADSSSPEEYRTITVKTLKDESKARYREWVEHNRQIVHEKTNHQVGYVHIPDMGPTGYAEFHRYYSMEAQYEGLIVDVRYNSGGHVSQLLLEKLSRQRIGYKVPRWNQPQPYPHDSVAGPIVAIANEYCGSDGDIFSHSFKLMKLGTLVGKRTWGGVIGIRSRHFLVDGSILTQPENSSWFADVGWKVENYGTDPDIEVEMTPQDWVRGKDSQLERALELILEQLVQNPVQLPNFGDRPQLRLPD</sequence>
<feature type="active site" description="Charge relay system" evidence="8">
    <location>
        <position position="751"/>
    </location>
</feature>
<keyword evidence="14" id="KW-1185">Reference proteome</keyword>
<evidence type="ECO:0000256" key="8">
    <source>
        <dbReference type="PIRSR" id="PIRSR036421-1"/>
    </source>
</evidence>
<evidence type="ECO:0000256" key="10">
    <source>
        <dbReference type="SAM" id="MobiDB-lite"/>
    </source>
</evidence>
<feature type="active site" description="Nucleophile" evidence="8">
    <location>
        <position position="984"/>
    </location>
</feature>
<dbReference type="Gene3D" id="2.130.10.10">
    <property type="entry name" value="YVTN repeat-like/Quinoprotein amine dehydrogenase"/>
    <property type="match status" value="1"/>
</dbReference>
<dbReference type="InterPro" id="IPR012393">
    <property type="entry name" value="Tricorn_protease"/>
</dbReference>
<dbReference type="Gene3D" id="2.30.42.10">
    <property type="match status" value="1"/>
</dbReference>
<feature type="compositionally biased region" description="Polar residues" evidence="10">
    <location>
        <begin position="519"/>
        <end position="529"/>
    </location>
</feature>
<dbReference type="Pfam" id="PF26549">
    <property type="entry name" value="Tricorn_N"/>
    <property type="match status" value="1"/>
</dbReference>
<evidence type="ECO:0000256" key="3">
    <source>
        <dbReference type="ARBA" id="ARBA00022490"/>
    </source>
</evidence>
<reference evidence="13" key="1">
    <citation type="journal article" date="2015" name="Genome Announc.">
        <title>Draft Genome Sequence of Tolypothrix boutellei Strain VB521301.</title>
        <authorList>
            <person name="Chandrababunaidu M.M."/>
            <person name="Singh D."/>
            <person name="Sen D."/>
            <person name="Bhan S."/>
            <person name="Das S."/>
            <person name="Gupta A."/>
            <person name="Adhikary S.P."/>
            <person name="Tripathy S."/>
        </authorList>
    </citation>
    <scope>NUCLEOTIDE SEQUENCE</scope>
    <source>
        <strain evidence="13">VB521301</strain>
    </source>
</reference>
<dbReference type="SUPFAM" id="SSF50156">
    <property type="entry name" value="PDZ domain-like"/>
    <property type="match status" value="1"/>
</dbReference>
<dbReference type="PANTHER" id="PTHR43253:SF1">
    <property type="entry name" value="TRICORN PROTEASE HOMOLOG 2-RELATED"/>
    <property type="match status" value="1"/>
</dbReference>
<dbReference type="EMBL" id="JHEG02000058">
    <property type="protein sequence ID" value="KIE09423.1"/>
    <property type="molecule type" value="Genomic_DNA"/>
</dbReference>
<dbReference type="PIRSF" id="PIRSF036421">
    <property type="entry name" value="Tricorn_protease"/>
    <property type="match status" value="1"/>
</dbReference>
<dbReference type="GO" id="GO:0005737">
    <property type="term" value="C:cytoplasm"/>
    <property type="evidence" value="ECO:0007669"/>
    <property type="project" value="UniProtKB-SubCell"/>
</dbReference>
<evidence type="ECO:0000313" key="12">
    <source>
        <dbReference type="EMBL" id="KAF3884796.1"/>
    </source>
</evidence>
<comment type="similarity">
    <text evidence="2 7">Belongs to the peptidase S41B family.</text>
</comment>
<keyword evidence="3 7" id="KW-0963">Cytoplasm</keyword>
<dbReference type="GO" id="GO:0006508">
    <property type="term" value="P:proteolysis"/>
    <property type="evidence" value="ECO:0007669"/>
    <property type="project" value="UniProtKB-UniRule"/>
</dbReference>
<feature type="region of interest" description="Disordered" evidence="10">
    <location>
        <begin position="513"/>
        <end position="549"/>
    </location>
</feature>
<dbReference type="Pfam" id="PF14684">
    <property type="entry name" value="Tricorn_C1"/>
    <property type="match status" value="1"/>
</dbReference>
<dbReference type="SUPFAM" id="SSF69304">
    <property type="entry name" value="Tricorn protease N-terminal domain"/>
    <property type="match status" value="1"/>
</dbReference>
<dbReference type="Pfam" id="PF26550">
    <property type="entry name" value="Tricorn_2nd"/>
    <property type="match status" value="1"/>
</dbReference>
<dbReference type="Gene3D" id="2.120.10.60">
    <property type="entry name" value="Tricorn protease N-terminal domain"/>
    <property type="match status" value="1"/>
</dbReference>
<dbReference type="InterPro" id="IPR036034">
    <property type="entry name" value="PDZ_sf"/>
</dbReference>
<gene>
    <name evidence="13" type="ORF">DA73_0234390</name>
    <name evidence="12" type="ORF">DA73_0400004520</name>
</gene>
<keyword evidence="5 7" id="KW-0378">Hydrolase</keyword>
<dbReference type="STRING" id="1479485.DA73_0234390"/>
<feature type="active site" description="Charge relay system" evidence="8">
    <location>
        <position position="1042"/>
    </location>
</feature>
<evidence type="ECO:0000313" key="13">
    <source>
        <dbReference type="EMBL" id="KIE09423.1"/>
    </source>
</evidence>
<evidence type="ECO:0000256" key="2">
    <source>
        <dbReference type="ARBA" id="ARBA00008524"/>
    </source>
</evidence>
<comment type="caution">
    <text evidence="13">The sequence shown here is derived from an EMBL/GenBank/DDBJ whole genome shotgun (WGS) entry which is preliminary data.</text>
</comment>